<dbReference type="Proteomes" id="UP000019102">
    <property type="component" value="Unassembled WGS sequence"/>
</dbReference>
<dbReference type="GO" id="GO:0016878">
    <property type="term" value="F:acid-thiol ligase activity"/>
    <property type="evidence" value="ECO:0007669"/>
    <property type="project" value="UniProtKB-ARBA"/>
</dbReference>
<dbReference type="Gene3D" id="3.30.300.30">
    <property type="match status" value="1"/>
</dbReference>
<evidence type="ECO:0000313" key="3">
    <source>
        <dbReference type="Proteomes" id="UP000019102"/>
    </source>
</evidence>
<accession>W4VLE3</accession>
<dbReference type="STRING" id="1298598.JCM21714_3153"/>
<dbReference type="Gene3D" id="3.40.50.12780">
    <property type="entry name" value="N-terminal domain of ligase-like"/>
    <property type="match status" value="1"/>
</dbReference>
<organism evidence="2 3">
    <name type="scientific">Gracilibacillus boraciitolerans JCM 21714</name>
    <dbReference type="NCBI Taxonomy" id="1298598"/>
    <lineage>
        <taxon>Bacteria</taxon>
        <taxon>Bacillati</taxon>
        <taxon>Bacillota</taxon>
        <taxon>Bacilli</taxon>
        <taxon>Bacillales</taxon>
        <taxon>Bacillaceae</taxon>
        <taxon>Gracilibacillus</taxon>
    </lineage>
</organism>
<dbReference type="InterPro" id="IPR050237">
    <property type="entry name" value="ATP-dep_AMP-bd_enzyme"/>
</dbReference>
<name>W4VLE3_9BACI</name>
<dbReference type="Pfam" id="PF13193">
    <property type="entry name" value="AMP-binding_C"/>
    <property type="match status" value="1"/>
</dbReference>
<dbReference type="PANTHER" id="PTHR43767">
    <property type="entry name" value="LONG-CHAIN-FATTY-ACID--COA LIGASE"/>
    <property type="match status" value="1"/>
</dbReference>
<dbReference type="InterPro" id="IPR045851">
    <property type="entry name" value="AMP-bd_C_sf"/>
</dbReference>
<keyword evidence="3" id="KW-1185">Reference proteome</keyword>
<dbReference type="RefSeq" id="WP_369403566.1">
    <property type="nucleotide sequence ID" value="NZ_BAVS01000018.1"/>
</dbReference>
<dbReference type="AlphaFoldDB" id="W4VLE3"/>
<proteinExistence type="predicted"/>
<dbReference type="SUPFAM" id="SSF56801">
    <property type="entry name" value="Acetyl-CoA synthetase-like"/>
    <property type="match status" value="1"/>
</dbReference>
<dbReference type="PANTHER" id="PTHR43767:SF1">
    <property type="entry name" value="NONRIBOSOMAL PEPTIDE SYNTHASE PES1 (EUROFUNG)-RELATED"/>
    <property type="match status" value="1"/>
</dbReference>
<reference evidence="2 3" key="1">
    <citation type="journal article" date="2014" name="Genome Announc.">
        <title>Draft Genome Sequence of the Boron-Tolerant and Moderately Halotolerant Bacterium Gracilibacillus boraciitolerans JCM 21714T.</title>
        <authorList>
            <person name="Ahmed I."/>
            <person name="Oshima K."/>
            <person name="Suda W."/>
            <person name="Kitamura K."/>
            <person name="Iida T."/>
            <person name="Ohmori Y."/>
            <person name="Fujiwara T."/>
            <person name="Hattori M."/>
            <person name="Ohkuma M."/>
        </authorList>
    </citation>
    <scope>NUCLEOTIDE SEQUENCE [LARGE SCALE GENOMIC DNA]</scope>
    <source>
        <strain evidence="2 3">JCM 21714</strain>
    </source>
</reference>
<dbReference type="eggNOG" id="COG0318">
    <property type="taxonomic scope" value="Bacteria"/>
</dbReference>
<sequence length="135" mass="15405">MVSPGYYHQTTENTDEWLHTGDLGYLDEEGFLYVVDRRSDLIISGGENIYPAEIEEVLLTLDGIIEAGVTGREDSKWGGQVPVAYVVQKDKELTAEDIKNYCSEHLGKYKVPKSIYFRDQLPRNATNKLQRHKLI</sequence>
<keyword evidence="2" id="KW-0436">Ligase</keyword>
<feature type="domain" description="AMP-binding enzyme C-terminal" evidence="1">
    <location>
        <begin position="53"/>
        <end position="128"/>
    </location>
</feature>
<protein>
    <submittedName>
        <fullName evidence="2">O-succinylbenzoic acid-CoA ligase</fullName>
    </submittedName>
</protein>
<dbReference type="EMBL" id="BAVS01000018">
    <property type="protein sequence ID" value="GAE94027.1"/>
    <property type="molecule type" value="Genomic_DNA"/>
</dbReference>
<dbReference type="InterPro" id="IPR042099">
    <property type="entry name" value="ANL_N_sf"/>
</dbReference>
<gene>
    <name evidence="2" type="ORF">JCM21714_3153</name>
</gene>
<evidence type="ECO:0000259" key="1">
    <source>
        <dbReference type="Pfam" id="PF13193"/>
    </source>
</evidence>
<evidence type="ECO:0000313" key="2">
    <source>
        <dbReference type="EMBL" id="GAE94027.1"/>
    </source>
</evidence>
<dbReference type="InterPro" id="IPR025110">
    <property type="entry name" value="AMP-bd_C"/>
</dbReference>
<comment type="caution">
    <text evidence="2">The sequence shown here is derived from an EMBL/GenBank/DDBJ whole genome shotgun (WGS) entry which is preliminary data.</text>
</comment>